<sequence>MMKITVINTGGTFNKRYNPIKGQLEVPKDNIALNKIIESCHNVQFDIKNIISKDSLDMTDVDRERICTEIQNSISDNIIIIHGTDTIHLTSAMIKKRIVDKKIVFTGAMVPMSIDESEATMNFSMALGFLSANPSLGTYIAMHGVVVNSSKLVKNREEGKFLIQE</sequence>
<reference evidence="3" key="1">
    <citation type="submission" date="2019-09" db="EMBL/GenBank/DDBJ databases">
        <title>Complete genome sequencing of four Arcobacter species reveals a diverse suite of mobile elements.</title>
        <authorList>
            <person name="Miller W.G."/>
            <person name="Yee E."/>
            <person name="Bono J.L."/>
        </authorList>
    </citation>
    <scope>NUCLEOTIDE SEQUENCE [LARGE SCALE GENOMIC DNA]</scope>
    <source>
        <strain evidence="3">LMG 26638</strain>
    </source>
</reference>
<dbReference type="InterPro" id="IPR037152">
    <property type="entry name" value="L-asparaginase_N_sf"/>
</dbReference>
<dbReference type="PRINTS" id="PR00139">
    <property type="entry name" value="ASNGLNASE"/>
</dbReference>
<dbReference type="InterPro" id="IPR006034">
    <property type="entry name" value="Asparaginase/glutaminase-like"/>
</dbReference>
<dbReference type="Pfam" id="PF00710">
    <property type="entry name" value="Asparaginase"/>
    <property type="match status" value="1"/>
</dbReference>
<dbReference type="Proteomes" id="UP000322726">
    <property type="component" value="Chromosome"/>
</dbReference>
<feature type="active site" description="O-isoaspartyl threonine intermediate" evidence="1">
    <location>
        <position position="12"/>
    </location>
</feature>
<dbReference type="PANTHER" id="PTHR11707">
    <property type="entry name" value="L-ASPARAGINASE"/>
    <property type="match status" value="1"/>
</dbReference>
<dbReference type="InterPro" id="IPR027474">
    <property type="entry name" value="L-asparaginase_N"/>
</dbReference>
<feature type="domain" description="L-asparaginase N-terminal" evidence="2">
    <location>
        <begin position="3"/>
        <end position="156"/>
    </location>
</feature>
<dbReference type="KEGG" id="apai:APAC_0896"/>
<dbReference type="EMBL" id="CP035928">
    <property type="protein sequence ID" value="QEP34034.1"/>
    <property type="molecule type" value="Genomic_DNA"/>
</dbReference>
<keyword evidence="4" id="KW-1185">Reference proteome</keyword>
<accession>A0A5C2HB90</accession>
<evidence type="ECO:0000313" key="3">
    <source>
        <dbReference type="EMBL" id="QEP34034.1"/>
    </source>
</evidence>
<gene>
    <name evidence="3" type="ORF">APAC_0896</name>
</gene>
<reference evidence="3" key="2">
    <citation type="submission" date="2019-09" db="EMBL/GenBank/DDBJ databases">
        <title>Taxonomic note: a critical rebuttal of the proposed division of the genus Arcobacter into six genera, emended descriptions of Arcobacter anaerophilus and the genus Arcobacter, and an assessment of genus-level boundaries for Epsilonproteobacteria using in silico genomic comparator tools.</title>
        <authorList>
            <person name="On S.L.W."/>
            <person name="Miller W.G."/>
            <person name="Biggs P."/>
            <person name="Cornelius A."/>
            <person name="Vandamme P."/>
        </authorList>
    </citation>
    <scope>NUCLEOTIDE SEQUENCE [LARGE SCALE GENOMIC DNA]</scope>
    <source>
        <strain evidence="3">LMG 26638</strain>
    </source>
</reference>
<organism evidence="3 4">
    <name type="scientific">Malaciobacter pacificus</name>
    <dbReference type="NCBI Taxonomy" id="1080223"/>
    <lineage>
        <taxon>Bacteria</taxon>
        <taxon>Pseudomonadati</taxon>
        <taxon>Campylobacterota</taxon>
        <taxon>Epsilonproteobacteria</taxon>
        <taxon>Campylobacterales</taxon>
        <taxon>Arcobacteraceae</taxon>
        <taxon>Malaciobacter</taxon>
    </lineage>
</organism>
<dbReference type="PANTHER" id="PTHR11707:SF28">
    <property type="entry name" value="60 KDA LYSOPHOSPHOLIPASE"/>
    <property type="match status" value="1"/>
</dbReference>
<protein>
    <submittedName>
        <fullName evidence="3">Asparaginase</fullName>
    </submittedName>
</protein>
<evidence type="ECO:0000256" key="1">
    <source>
        <dbReference type="PIRSR" id="PIRSR001220-1"/>
    </source>
</evidence>
<dbReference type="GO" id="GO:0004067">
    <property type="term" value="F:asparaginase activity"/>
    <property type="evidence" value="ECO:0007669"/>
    <property type="project" value="UniProtKB-UniRule"/>
</dbReference>
<dbReference type="AlphaFoldDB" id="A0A5C2HB90"/>
<dbReference type="PIRSF" id="PIRSF500176">
    <property type="entry name" value="L_ASNase"/>
    <property type="match status" value="1"/>
</dbReference>
<dbReference type="PROSITE" id="PS51732">
    <property type="entry name" value="ASN_GLN_ASE_3"/>
    <property type="match status" value="1"/>
</dbReference>
<evidence type="ECO:0000313" key="4">
    <source>
        <dbReference type="Proteomes" id="UP000322726"/>
    </source>
</evidence>
<evidence type="ECO:0000259" key="2">
    <source>
        <dbReference type="Pfam" id="PF00710"/>
    </source>
</evidence>
<dbReference type="InterPro" id="IPR036152">
    <property type="entry name" value="Asp/glu_Ase-like_sf"/>
</dbReference>
<dbReference type="PIRSF" id="PIRSF001220">
    <property type="entry name" value="L-ASNase_gatD"/>
    <property type="match status" value="1"/>
</dbReference>
<name>A0A5C2HB90_9BACT</name>
<proteinExistence type="predicted"/>
<dbReference type="SUPFAM" id="SSF53774">
    <property type="entry name" value="Glutaminase/Asparaginase"/>
    <property type="match status" value="1"/>
</dbReference>
<dbReference type="Gene3D" id="3.40.50.1170">
    <property type="entry name" value="L-asparaginase, N-terminal domain"/>
    <property type="match status" value="1"/>
</dbReference>